<dbReference type="InterPro" id="IPR055414">
    <property type="entry name" value="LRR_R13L4/SHOC2-like"/>
</dbReference>
<accession>U5D4I7</accession>
<dbReference type="HOGENOM" id="CLU_001561_1_2_1"/>
<dbReference type="eggNOG" id="ENOG502QQJE">
    <property type="taxonomic scope" value="Eukaryota"/>
</dbReference>
<dbReference type="InterPro" id="IPR032675">
    <property type="entry name" value="LRR_dom_sf"/>
</dbReference>
<dbReference type="GO" id="GO:0043531">
    <property type="term" value="F:ADP binding"/>
    <property type="evidence" value="ECO:0007669"/>
    <property type="project" value="InterPro"/>
</dbReference>
<dbReference type="PANTHER" id="PTHR11017:SF385">
    <property type="entry name" value="DISEASE RESISTANCE PROTEIN (TIR-NBS-LRR CLASS)-RELATED"/>
    <property type="match status" value="1"/>
</dbReference>
<sequence length="849" mass="96210">MCKTPLHVVTYPVGLNPRVGDVMRHLEIDANDVRMIGIHGMGGIGKATLAKEVFNKIRSQFHASCFLLDVRESSKINGVVDLQRQLLKELFDEEDPSIYNADQGINVIKNKIGSKKVLVVFDDIDDDKQLEKLAGNRDWYCQGSRIIITTRDEHVLNVHNRVDSNHIYKLEVLDRVHSLELFSWCAFQSNQPIPKFVQLSKDVISTACGLPLALEVLGCYLCDKLNIEEWEDAIMKLKTIPADDVMRKLKISYDDLSEEEKHMFLDIACFFIGEKRDYTINIWKCCGFPASISIKKLLQRSLIKIEDGDELQMHDQLRDMGRRIVELENLDDHGKRSRLWFRGDVITVLKNHKGTRKVRGLMISGIEDEKIWETEAFKAMNNLKLLSIRHACLNGSLKDLSSELVWLEITEHPWQYLPENCSCEKLAVLDLTNSNTVSKNNIKQPFPKLKVLDLTRCLNLERIPDCSQYMNLKQLILEGCKSLVEIPDSIGLLRDLVYLNLEGCSNLKKLPENFGQLTSLRTLNLNNNSNLTRLPSTFSGLCSLKELFANACNLQGVIADDFEKLPKLKKLNLSRNKNIQGLPRSMRGLSQLEEMRISFCEQLVTIPELPNSLKCLYANLCYEVQTMPELSHLSQLKTLYLAFCKQLIAIPELPTSLNYLDVSHCVNLLAIGNLSTTLESLKASHCISLQIIPDLSQLSQLEELDLTDCKGLIEIQGLSGLKSLKTLHLHGCGPHALRGLTLAEEIFAGLECLTVPGSKVPNWFQVKWITQDSSVSYRVSGVPDEGKYIRGLMLCFATHSGCTYDVYPVELLMKSENGEVGFHPVWESEDREDSIPEKLAEFFNSLFLQ</sequence>
<dbReference type="Gene3D" id="3.40.50.300">
    <property type="entry name" value="P-loop containing nucleotide triphosphate hydrolases"/>
    <property type="match status" value="1"/>
</dbReference>
<name>U5D4I7_AMBTC</name>
<dbReference type="InterPro" id="IPR044974">
    <property type="entry name" value="Disease_R_plants"/>
</dbReference>
<dbReference type="Gramene" id="ERN15268">
    <property type="protein sequence ID" value="ERN15268"/>
    <property type="gene ID" value="AMTR_s00056p00219450"/>
</dbReference>
<evidence type="ECO:0000313" key="7">
    <source>
        <dbReference type="EMBL" id="ERN15268.1"/>
    </source>
</evidence>
<dbReference type="InterPro" id="IPR002182">
    <property type="entry name" value="NB-ARC"/>
</dbReference>
<reference evidence="8" key="1">
    <citation type="journal article" date="2013" name="Science">
        <title>The Amborella genome and the evolution of flowering plants.</title>
        <authorList>
            <consortium name="Amborella Genome Project"/>
        </authorList>
    </citation>
    <scope>NUCLEOTIDE SEQUENCE [LARGE SCALE GENOMIC DNA]</scope>
</reference>
<dbReference type="EMBL" id="KI392510">
    <property type="protein sequence ID" value="ERN15268.1"/>
    <property type="molecule type" value="Genomic_DNA"/>
</dbReference>
<gene>
    <name evidence="7" type="ORF">AMTR_s00056p00219450</name>
</gene>
<proteinExistence type="predicted"/>
<dbReference type="InterPro" id="IPR036390">
    <property type="entry name" value="WH_DNA-bd_sf"/>
</dbReference>
<feature type="domain" description="NB-ARC" evidence="4">
    <location>
        <begin position="21"/>
        <end position="190"/>
    </location>
</feature>
<dbReference type="Pfam" id="PF23282">
    <property type="entry name" value="WHD_ROQ1"/>
    <property type="match status" value="1"/>
</dbReference>
<dbReference type="SUPFAM" id="SSF52540">
    <property type="entry name" value="P-loop containing nucleoside triphosphate hydrolases"/>
    <property type="match status" value="1"/>
</dbReference>
<feature type="domain" description="Disease resistance protein Roq1-like winged-helix" evidence="5">
    <location>
        <begin position="258"/>
        <end position="325"/>
    </location>
</feature>
<evidence type="ECO:0000313" key="8">
    <source>
        <dbReference type="Proteomes" id="UP000017836"/>
    </source>
</evidence>
<evidence type="ECO:0000256" key="3">
    <source>
        <dbReference type="ARBA" id="ARBA00022821"/>
    </source>
</evidence>
<dbReference type="OMA" id="NIEEWED"/>
<evidence type="ECO:0000259" key="4">
    <source>
        <dbReference type="Pfam" id="PF00931"/>
    </source>
</evidence>
<dbReference type="PANTHER" id="PTHR11017">
    <property type="entry name" value="LEUCINE-RICH REPEAT-CONTAINING PROTEIN"/>
    <property type="match status" value="1"/>
</dbReference>
<evidence type="ECO:0000256" key="1">
    <source>
        <dbReference type="ARBA" id="ARBA00022614"/>
    </source>
</evidence>
<dbReference type="SUPFAM" id="SSF46785">
    <property type="entry name" value="Winged helix' DNA-binding domain"/>
    <property type="match status" value="1"/>
</dbReference>
<dbReference type="Pfam" id="PF23598">
    <property type="entry name" value="LRR_14"/>
    <property type="match status" value="1"/>
</dbReference>
<dbReference type="PRINTS" id="PR00364">
    <property type="entry name" value="DISEASERSIST"/>
</dbReference>
<keyword evidence="1" id="KW-0433">Leucine-rich repeat</keyword>
<protein>
    <submittedName>
        <fullName evidence="7">Uncharacterized protein</fullName>
    </submittedName>
</protein>
<dbReference type="SUPFAM" id="SSF52058">
    <property type="entry name" value="L domain-like"/>
    <property type="match status" value="1"/>
</dbReference>
<dbReference type="Pfam" id="PF00931">
    <property type="entry name" value="NB-ARC"/>
    <property type="match status" value="1"/>
</dbReference>
<dbReference type="InterPro" id="IPR058192">
    <property type="entry name" value="WHD_ROQ1-like"/>
</dbReference>
<dbReference type="InterPro" id="IPR042197">
    <property type="entry name" value="Apaf_helical"/>
</dbReference>
<dbReference type="InterPro" id="IPR027417">
    <property type="entry name" value="P-loop_NTPase"/>
</dbReference>
<evidence type="ECO:0000259" key="6">
    <source>
        <dbReference type="Pfam" id="PF23598"/>
    </source>
</evidence>
<dbReference type="Proteomes" id="UP000017836">
    <property type="component" value="Unassembled WGS sequence"/>
</dbReference>
<dbReference type="Gene3D" id="1.10.8.430">
    <property type="entry name" value="Helical domain of apoptotic protease-activating factors"/>
    <property type="match status" value="1"/>
</dbReference>
<keyword evidence="2" id="KW-0677">Repeat</keyword>
<dbReference type="GO" id="GO:0006952">
    <property type="term" value="P:defense response"/>
    <property type="evidence" value="ECO:0007669"/>
    <property type="project" value="UniProtKB-KW"/>
</dbReference>
<evidence type="ECO:0000259" key="5">
    <source>
        <dbReference type="Pfam" id="PF23282"/>
    </source>
</evidence>
<keyword evidence="3" id="KW-0611">Plant defense</keyword>
<dbReference type="AlphaFoldDB" id="U5D4I7"/>
<dbReference type="Gene3D" id="3.80.10.10">
    <property type="entry name" value="Ribonuclease Inhibitor"/>
    <property type="match status" value="3"/>
</dbReference>
<feature type="domain" description="Disease resistance R13L4/SHOC-2-like LRR" evidence="6">
    <location>
        <begin position="445"/>
        <end position="641"/>
    </location>
</feature>
<keyword evidence="8" id="KW-1185">Reference proteome</keyword>
<dbReference type="GO" id="GO:0051707">
    <property type="term" value="P:response to other organism"/>
    <property type="evidence" value="ECO:0007669"/>
    <property type="project" value="UniProtKB-ARBA"/>
</dbReference>
<organism evidence="7 8">
    <name type="scientific">Amborella trichopoda</name>
    <dbReference type="NCBI Taxonomy" id="13333"/>
    <lineage>
        <taxon>Eukaryota</taxon>
        <taxon>Viridiplantae</taxon>
        <taxon>Streptophyta</taxon>
        <taxon>Embryophyta</taxon>
        <taxon>Tracheophyta</taxon>
        <taxon>Spermatophyta</taxon>
        <taxon>Magnoliopsida</taxon>
        <taxon>Amborellales</taxon>
        <taxon>Amborellaceae</taxon>
        <taxon>Amborella</taxon>
    </lineage>
</organism>
<evidence type="ECO:0000256" key="2">
    <source>
        <dbReference type="ARBA" id="ARBA00022737"/>
    </source>
</evidence>